<dbReference type="Proteomes" id="UP000005426">
    <property type="component" value="Unassembled WGS sequence"/>
</dbReference>
<dbReference type="HOGENOM" id="CLU_2360016_0_0_1"/>
<proteinExistence type="predicted"/>
<gene>
    <name evidence="1" type="ORF">TRIATDRAFT_258660</name>
</gene>
<dbReference type="AlphaFoldDB" id="G9P2T7"/>
<protein>
    <submittedName>
        <fullName evidence="1">Uncharacterized protein</fullName>
    </submittedName>
</protein>
<comment type="caution">
    <text evidence="1">The sequence shown here is derived from an EMBL/GenBank/DDBJ whole genome shotgun (WGS) entry which is preliminary data.</text>
</comment>
<reference evidence="1 2" key="1">
    <citation type="journal article" date="2011" name="Genome Biol.">
        <title>Comparative genome sequence analysis underscores mycoparasitism as the ancestral life style of Trichoderma.</title>
        <authorList>
            <person name="Kubicek C.P."/>
            <person name="Herrera-Estrella A."/>
            <person name="Seidl-Seiboth V."/>
            <person name="Martinez D.A."/>
            <person name="Druzhinina I.S."/>
            <person name="Thon M."/>
            <person name="Zeilinger S."/>
            <person name="Casas-Flores S."/>
            <person name="Horwitz B.A."/>
            <person name="Mukherjee P.K."/>
            <person name="Mukherjee M."/>
            <person name="Kredics L."/>
            <person name="Alcaraz L.D."/>
            <person name="Aerts A."/>
            <person name="Antal Z."/>
            <person name="Atanasova L."/>
            <person name="Cervantes-Badillo M.G."/>
            <person name="Challacombe J."/>
            <person name="Chertkov O."/>
            <person name="McCluskey K."/>
            <person name="Coulpier F."/>
            <person name="Deshpande N."/>
            <person name="von Doehren H."/>
            <person name="Ebbole D.J."/>
            <person name="Esquivel-Naranjo E.U."/>
            <person name="Fekete E."/>
            <person name="Flipphi M."/>
            <person name="Glaser F."/>
            <person name="Gomez-Rodriguez E.Y."/>
            <person name="Gruber S."/>
            <person name="Han C."/>
            <person name="Henrissat B."/>
            <person name="Hermosa R."/>
            <person name="Hernandez-Onate M."/>
            <person name="Karaffa L."/>
            <person name="Kosti I."/>
            <person name="Le Crom S."/>
            <person name="Lindquist E."/>
            <person name="Lucas S."/>
            <person name="Luebeck M."/>
            <person name="Luebeck P.S."/>
            <person name="Margeot A."/>
            <person name="Metz B."/>
            <person name="Misra M."/>
            <person name="Nevalainen H."/>
            <person name="Omann M."/>
            <person name="Packer N."/>
            <person name="Perrone G."/>
            <person name="Uresti-Rivera E.E."/>
            <person name="Salamov A."/>
            <person name="Schmoll M."/>
            <person name="Seiboth B."/>
            <person name="Shapiro H."/>
            <person name="Sukno S."/>
            <person name="Tamayo-Ramos J.A."/>
            <person name="Tisch D."/>
            <person name="Wiest A."/>
            <person name="Wilkinson H.H."/>
            <person name="Zhang M."/>
            <person name="Coutinho P.M."/>
            <person name="Kenerley C.M."/>
            <person name="Monte E."/>
            <person name="Baker S.E."/>
            <person name="Grigoriev I.V."/>
        </authorList>
    </citation>
    <scope>NUCLEOTIDE SEQUENCE [LARGE SCALE GENOMIC DNA]</scope>
    <source>
        <strain evidence="2">ATCC 20476 / IMI 206040</strain>
    </source>
</reference>
<organism evidence="1 2">
    <name type="scientific">Hypocrea atroviridis (strain ATCC 20476 / IMI 206040)</name>
    <name type="common">Trichoderma atroviride</name>
    <dbReference type="NCBI Taxonomy" id="452589"/>
    <lineage>
        <taxon>Eukaryota</taxon>
        <taxon>Fungi</taxon>
        <taxon>Dikarya</taxon>
        <taxon>Ascomycota</taxon>
        <taxon>Pezizomycotina</taxon>
        <taxon>Sordariomycetes</taxon>
        <taxon>Hypocreomycetidae</taxon>
        <taxon>Hypocreales</taxon>
        <taxon>Hypocreaceae</taxon>
        <taxon>Trichoderma</taxon>
    </lineage>
</organism>
<name>G9P2T7_HYPAI</name>
<evidence type="ECO:0000313" key="2">
    <source>
        <dbReference type="Proteomes" id="UP000005426"/>
    </source>
</evidence>
<evidence type="ECO:0000313" key="1">
    <source>
        <dbReference type="EMBL" id="EHK43551.1"/>
    </source>
</evidence>
<sequence length="96" mass="10364">MKKKSSESRQGSSFAVLLAISRGWPGITHMLPLYTQPPTTRGCDDYIITCSGRNFGFSGPDGTTSAPCIHCNASMKYKILLVPLILNTDALSDPQS</sequence>
<keyword evidence="2" id="KW-1185">Reference proteome</keyword>
<accession>G9P2T7</accession>
<dbReference type="EMBL" id="ABDG02000026">
    <property type="protein sequence ID" value="EHK43551.1"/>
    <property type="molecule type" value="Genomic_DNA"/>
</dbReference>